<comment type="caution">
    <text evidence="1">The sequence shown here is derived from an EMBL/GenBank/DDBJ whole genome shotgun (WGS) entry which is preliminary data.</text>
</comment>
<accession>A0A1D3CUM3</accession>
<evidence type="ECO:0000313" key="2">
    <source>
        <dbReference type="Proteomes" id="UP000095192"/>
    </source>
</evidence>
<proteinExistence type="predicted"/>
<dbReference type="AlphaFoldDB" id="A0A1D3CUM3"/>
<protein>
    <submittedName>
        <fullName evidence="1">Uncharacterized protein</fullName>
    </submittedName>
</protein>
<dbReference type="InParanoid" id="A0A1D3CUM3"/>
<keyword evidence="2" id="KW-1185">Reference proteome</keyword>
<dbReference type="VEuPathDB" id="ToxoDB:cyc_04567"/>
<dbReference type="Proteomes" id="UP000095192">
    <property type="component" value="Unassembled WGS sequence"/>
</dbReference>
<gene>
    <name evidence="1" type="ORF">cyc_04567</name>
</gene>
<sequence length="82" mass="9027">MTNTECLDPREQEGYTFDDTEILGEEGDQEQLLSHWLLSAGPPRLLARAALTVSPSLCVPQTSLQSRLLGIRETSRPSDTPS</sequence>
<name>A0A1D3CUM3_9EIME</name>
<evidence type="ECO:0000313" key="1">
    <source>
        <dbReference type="EMBL" id="OEH74884.1"/>
    </source>
</evidence>
<dbReference type="EMBL" id="JROU02001886">
    <property type="protein sequence ID" value="OEH74884.1"/>
    <property type="molecule type" value="Genomic_DNA"/>
</dbReference>
<organism evidence="1 2">
    <name type="scientific">Cyclospora cayetanensis</name>
    <dbReference type="NCBI Taxonomy" id="88456"/>
    <lineage>
        <taxon>Eukaryota</taxon>
        <taxon>Sar</taxon>
        <taxon>Alveolata</taxon>
        <taxon>Apicomplexa</taxon>
        <taxon>Conoidasida</taxon>
        <taxon>Coccidia</taxon>
        <taxon>Eucoccidiorida</taxon>
        <taxon>Eimeriorina</taxon>
        <taxon>Eimeriidae</taxon>
        <taxon>Cyclospora</taxon>
    </lineage>
</organism>
<reference evidence="1 2" key="1">
    <citation type="journal article" date="2016" name="BMC Genomics">
        <title>Comparative genomics reveals Cyclospora cayetanensis possesses coccidia-like metabolism and invasion components but unique surface antigens.</title>
        <authorList>
            <person name="Liu S."/>
            <person name="Wang L."/>
            <person name="Zheng H."/>
            <person name="Xu Z."/>
            <person name="Roellig D.M."/>
            <person name="Li N."/>
            <person name="Frace M.A."/>
            <person name="Tang K."/>
            <person name="Arrowood M.J."/>
            <person name="Moss D.M."/>
            <person name="Zhang L."/>
            <person name="Feng Y."/>
            <person name="Xiao L."/>
        </authorList>
    </citation>
    <scope>NUCLEOTIDE SEQUENCE [LARGE SCALE GENOMIC DNA]</scope>
    <source>
        <strain evidence="1 2">CHN_HEN01</strain>
    </source>
</reference>